<name>A0A8H4QT42_9AGAR</name>
<proteinExistence type="predicted"/>
<keyword evidence="4" id="KW-1185">Reference proteome</keyword>
<dbReference type="Pfam" id="PF01424">
    <property type="entry name" value="R3H"/>
    <property type="match status" value="1"/>
</dbReference>
<evidence type="ECO:0000259" key="2">
    <source>
        <dbReference type="PROSITE" id="PS51061"/>
    </source>
</evidence>
<sequence length="327" mass="33516">MRRRAVRRASRVRRRWCSRAGTGGRTQPACTNECKIAKRNAVLAEALGISKDGNGTSEKGGVVYNEELVAFGRANAKFVGVVERAFADFITSEKRTQVLPHMPPDRRKFVHDLAAVYRMDTQMVDQEPHRSVQLLRRVDTRIPTPVLSVYLSTVASQGQASLGRLADFRAVKAAAGAAGAAGVGGPSAGASASSSWRSGSAKLSVGAGMNVNAPQPTVAAHRGWTSVVATKPPAGAGAGAGAGALPASASWVPRPASSSSTAAGVPTTTTTTTPAIHSYHSSHIANSATTSALNSRTASPANVPGGVVAGAGAGAGEEVPDSWEDDV</sequence>
<feature type="domain" description="R3H" evidence="2">
    <location>
        <begin position="76"/>
        <end position="138"/>
    </location>
</feature>
<dbReference type="Proteomes" id="UP000521872">
    <property type="component" value="Unassembled WGS sequence"/>
</dbReference>
<feature type="compositionally biased region" description="Acidic residues" evidence="1">
    <location>
        <begin position="318"/>
        <end position="327"/>
    </location>
</feature>
<comment type="caution">
    <text evidence="3">The sequence shown here is derived from an EMBL/GenBank/DDBJ whole genome shotgun (WGS) entry which is preliminary data.</text>
</comment>
<dbReference type="InterPro" id="IPR001374">
    <property type="entry name" value="R3H_dom"/>
</dbReference>
<dbReference type="EMBL" id="JAACJL010000031">
    <property type="protein sequence ID" value="KAF4616864.1"/>
    <property type="molecule type" value="Genomic_DNA"/>
</dbReference>
<dbReference type="Gene3D" id="3.30.1370.50">
    <property type="entry name" value="R3H-like domain"/>
    <property type="match status" value="1"/>
</dbReference>
<dbReference type="SMART" id="SM00393">
    <property type="entry name" value="R3H"/>
    <property type="match status" value="1"/>
</dbReference>
<accession>A0A8H4QT42</accession>
<reference evidence="3 4" key="1">
    <citation type="submission" date="2019-12" db="EMBL/GenBank/DDBJ databases">
        <authorList>
            <person name="Floudas D."/>
            <person name="Bentzer J."/>
            <person name="Ahren D."/>
            <person name="Johansson T."/>
            <person name="Persson P."/>
            <person name="Tunlid A."/>
        </authorList>
    </citation>
    <scope>NUCLEOTIDE SEQUENCE [LARGE SCALE GENOMIC DNA]</scope>
    <source>
        <strain evidence="3 4">CBS 102.39</strain>
    </source>
</reference>
<organism evidence="3 4">
    <name type="scientific">Agrocybe pediades</name>
    <dbReference type="NCBI Taxonomy" id="84607"/>
    <lineage>
        <taxon>Eukaryota</taxon>
        <taxon>Fungi</taxon>
        <taxon>Dikarya</taxon>
        <taxon>Basidiomycota</taxon>
        <taxon>Agaricomycotina</taxon>
        <taxon>Agaricomycetes</taxon>
        <taxon>Agaricomycetidae</taxon>
        <taxon>Agaricales</taxon>
        <taxon>Agaricineae</taxon>
        <taxon>Strophariaceae</taxon>
        <taxon>Agrocybe</taxon>
    </lineage>
</organism>
<dbReference type="GO" id="GO:0003676">
    <property type="term" value="F:nucleic acid binding"/>
    <property type="evidence" value="ECO:0007669"/>
    <property type="project" value="UniProtKB-UniRule"/>
</dbReference>
<evidence type="ECO:0000313" key="4">
    <source>
        <dbReference type="Proteomes" id="UP000521872"/>
    </source>
</evidence>
<evidence type="ECO:0000313" key="3">
    <source>
        <dbReference type="EMBL" id="KAF4616864.1"/>
    </source>
</evidence>
<dbReference type="AlphaFoldDB" id="A0A8H4QT42"/>
<dbReference type="SUPFAM" id="SSF82708">
    <property type="entry name" value="R3H domain"/>
    <property type="match status" value="1"/>
</dbReference>
<dbReference type="CDD" id="cd02325">
    <property type="entry name" value="R3H"/>
    <property type="match status" value="1"/>
</dbReference>
<gene>
    <name evidence="3" type="ORF">D9613_008216</name>
</gene>
<feature type="region of interest" description="Disordered" evidence="1">
    <location>
        <begin position="253"/>
        <end position="274"/>
    </location>
</feature>
<protein>
    <recommendedName>
        <fullName evidence="2">R3H domain-containing protein</fullName>
    </recommendedName>
</protein>
<dbReference type="InterPro" id="IPR036867">
    <property type="entry name" value="R3H_dom_sf"/>
</dbReference>
<dbReference type="PROSITE" id="PS51061">
    <property type="entry name" value="R3H"/>
    <property type="match status" value="1"/>
</dbReference>
<evidence type="ECO:0000256" key="1">
    <source>
        <dbReference type="SAM" id="MobiDB-lite"/>
    </source>
</evidence>
<feature type="region of interest" description="Disordered" evidence="1">
    <location>
        <begin position="304"/>
        <end position="327"/>
    </location>
</feature>